<reference evidence="3 4" key="1">
    <citation type="submission" date="2023-08" db="EMBL/GenBank/DDBJ databases">
        <title>Annotated Genome Sequence of Vanrija albida AlHP1.</title>
        <authorList>
            <person name="Herzog R."/>
        </authorList>
    </citation>
    <scope>NUCLEOTIDE SEQUENCE [LARGE SCALE GENOMIC DNA]</scope>
    <source>
        <strain evidence="3 4">AlHP1</strain>
    </source>
</reference>
<dbReference type="GeneID" id="95985587"/>
<comment type="caution">
    <text evidence="3">The sequence shown here is derived from an EMBL/GenBank/DDBJ whole genome shotgun (WGS) entry which is preliminary data.</text>
</comment>
<dbReference type="Proteomes" id="UP001565368">
    <property type="component" value="Unassembled WGS sequence"/>
</dbReference>
<evidence type="ECO:0000256" key="2">
    <source>
        <dbReference type="SAM" id="MobiDB-lite"/>
    </source>
</evidence>
<gene>
    <name evidence="3" type="ORF">Q8F55_004544</name>
</gene>
<accession>A0ABR3Q717</accession>
<organism evidence="3 4">
    <name type="scientific">Vanrija albida</name>
    <dbReference type="NCBI Taxonomy" id="181172"/>
    <lineage>
        <taxon>Eukaryota</taxon>
        <taxon>Fungi</taxon>
        <taxon>Dikarya</taxon>
        <taxon>Basidiomycota</taxon>
        <taxon>Agaricomycotina</taxon>
        <taxon>Tremellomycetes</taxon>
        <taxon>Trichosporonales</taxon>
        <taxon>Trichosporonaceae</taxon>
        <taxon>Vanrija</taxon>
    </lineage>
</organism>
<dbReference type="PANTHER" id="PTHR12265">
    <property type="entry name" value="TRANSMEMBRANE PROTEIN 53"/>
    <property type="match status" value="1"/>
</dbReference>
<evidence type="ECO:0008006" key="5">
    <source>
        <dbReference type="Google" id="ProtNLM"/>
    </source>
</evidence>
<dbReference type="RefSeq" id="XP_069210475.1">
    <property type="nucleotide sequence ID" value="XM_069353057.1"/>
</dbReference>
<feature type="coiled-coil region" evidence="1">
    <location>
        <begin position="336"/>
        <end position="408"/>
    </location>
</feature>
<protein>
    <recommendedName>
        <fullName evidence="5">Indole-diterpene biosynthesis protein PaxU</fullName>
    </recommendedName>
</protein>
<evidence type="ECO:0000313" key="4">
    <source>
        <dbReference type="Proteomes" id="UP001565368"/>
    </source>
</evidence>
<dbReference type="Pfam" id="PF05705">
    <property type="entry name" value="DUF829"/>
    <property type="match status" value="2"/>
</dbReference>
<dbReference type="EMBL" id="JBBXJM010000003">
    <property type="protein sequence ID" value="KAL1410531.1"/>
    <property type="molecule type" value="Genomic_DNA"/>
</dbReference>
<dbReference type="InterPro" id="IPR008547">
    <property type="entry name" value="DUF829_TMEM53"/>
</dbReference>
<proteinExistence type="predicted"/>
<dbReference type="PANTHER" id="PTHR12265:SF40">
    <property type="entry name" value="DUF829-DOMAIN-CONTAINING PROTEIN"/>
    <property type="match status" value="1"/>
</dbReference>
<sequence length="485" mass="51494">MTTTPPHPLGFLSRLSKSIYVFKPDSAVAPKAAGTHPRLILLATWMGAQDVHIAKYLSPYRAAYPSSPIVVVRTELSDFMIPGRRAARSREFAGVIPILREAFPQLGSGGVVPAPQDDTDASSISSISTSDIADSDVSGVLVKSSAPRPELLIHVWSNGGSTALAHIRAVLKKAGVQLPRYSFVMDSTPGQFHYRSTFTAFALSFPPWLRRLLSPFLHAMVCWFWLRQNVSRIFGGAGGPLRTSAASHNTPAARAAEVRRAYIYSNGDKLIHAADVEEHAREAEALGFTVRRENFGNSAHVAHMKADPERYWRVARETFEGTPVDEDEGYTVVEAEAEAEAEVVEAEAAARALDRAAEETVSAEKAYAAAQARADAAAAAAVQEEEAAQGEKAALEEAEAAAALAQADEVVAAAEVEIEASRASLDLEAAKASDDAAAAAAAIALEKASEETASAEEAYARAKADAEAAAAAAKPKRGKKRGGKH</sequence>
<feature type="region of interest" description="Disordered" evidence="2">
    <location>
        <begin position="464"/>
        <end position="485"/>
    </location>
</feature>
<keyword evidence="4" id="KW-1185">Reference proteome</keyword>
<evidence type="ECO:0000313" key="3">
    <source>
        <dbReference type="EMBL" id="KAL1410531.1"/>
    </source>
</evidence>
<evidence type="ECO:0000256" key="1">
    <source>
        <dbReference type="SAM" id="Coils"/>
    </source>
</evidence>
<name>A0ABR3Q717_9TREE</name>
<feature type="compositionally biased region" description="Basic residues" evidence="2">
    <location>
        <begin position="474"/>
        <end position="485"/>
    </location>
</feature>
<keyword evidence="1" id="KW-0175">Coiled coil</keyword>